<dbReference type="STRING" id="1293036.GCA_001315825_02446"/>
<dbReference type="GO" id="GO:0016787">
    <property type="term" value="F:hydrolase activity"/>
    <property type="evidence" value="ECO:0007669"/>
    <property type="project" value="UniProtKB-KW"/>
</dbReference>
<dbReference type="Gene3D" id="3.60.15.10">
    <property type="entry name" value="Ribonuclease Z/Hydroxyacylglutathione hydrolase-like"/>
    <property type="match status" value="1"/>
</dbReference>
<evidence type="ECO:0000313" key="1">
    <source>
        <dbReference type="EMBL" id="AWR98800.1"/>
    </source>
</evidence>
<protein>
    <submittedName>
        <fullName evidence="1">Hydrolase</fullName>
    </submittedName>
</protein>
<accession>A0A2U9IRY5</accession>
<reference evidence="1 2" key="1">
    <citation type="submission" date="2018-05" db="EMBL/GenBank/DDBJ databases">
        <title>Complete Genome Sequences of Extremely Thermoacidophilic, Metal-Mobilizing Type-Strain Members of the Archaeal Family Sulfolobaceae: Acidianus brierleyi DSM-1651T, Acidianus sulfidivorans DSM-18786T, Metallosphaera hakonensis DSM-7519T, and Metallosphaera prunae DSM-10039T.</title>
        <authorList>
            <person name="Counts J.A."/>
            <person name="Kelly R.M."/>
        </authorList>
    </citation>
    <scope>NUCLEOTIDE SEQUENCE [LARGE SCALE GENOMIC DNA]</scope>
    <source>
        <strain evidence="1 2">HO1-1</strain>
    </source>
</reference>
<sequence length="200" mass="22486">MIRLFGHSMISIDDKIVIDPHDGGSIGLPRPSLGKADLVLITHDHFDHNAFQILESKDVRVSLTNSLTYLDYRIESLQANHDRNGGKSRGKTSIYIIRKGSLSFTHMGDIGEFPKESLLKSLTADFLALPVGGIITIDHKEAHEIVKELKPSVIIPLHYWVKGHLMPIDPPDPFLDLEKAQIHHEKQIDENNFKKGIYLA</sequence>
<dbReference type="PANTHER" id="PTHR42967">
    <property type="entry name" value="METAL DEPENDENT HYDROLASE"/>
    <property type="match status" value="1"/>
</dbReference>
<evidence type="ECO:0000313" key="2">
    <source>
        <dbReference type="Proteomes" id="UP000247586"/>
    </source>
</evidence>
<dbReference type="PANTHER" id="PTHR42967:SF1">
    <property type="entry name" value="MBL FOLD METALLO-HYDROLASE"/>
    <property type="match status" value="1"/>
</dbReference>
<dbReference type="RefSeq" id="WP_054837124.1">
    <property type="nucleotide sequence ID" value="NZ_BBBA01000025.1"/>
</dbReference>
<dbReference type="KEGG" id="mhk:DFR87_02840"/>
<reference evidence="2" key="2">
    <citation type="submission" date="2020-03" db="EMBL/GenBank/DDBJ databases">
        <title>Complete Genome Sequences of Extremely Thermoacidophilic, Metal-Mobilizing Type-Strain Members of the Archaeal Family Sulfolobaceae: Acidianus brierleyi DSM-1651T, Acidianus sulfidivorans DSM-18786T, Metallosphaera hakonensis DSM-7519T, and Metallosphaera prunae DSM-10039T.</title>
        <authorList>
            <person name="Counts J.A."/>
            <person name="Kelly R.M."/>
        </authorList>
    </citation>
    <scope>NUCLEOTIDE SEQUENCE [LARGE SCALE GENOMIC DNA]</scope>
    <source>
        <strain evidence="2">HO1-1</strain>
    </source>
</reference>
<dbReference type="SUPFAM" id="SSF56281">
    <property type="entry name" value="Metallo-hydrolase/oxidoreductase"/>
    <property type="match status" value="1"/>
</dbReference>
<dbReference type="Pfam" id="PF13483">
    <property type="entry name" value="Lactamase_B_3"/>
    <property type="match status" value="1"/>
</dbReference>
<proteinExistence type="predicted"/>
<dbReference type="AlphaFoldDB" id="A0A2U9IRY5"/>
<organism evidence="1 2">
    <name type="scientific">Metallosphaera hakonensis JCM 8857 = DSM 7519</name>
    <dbReference type="NCBI Taxonomy" id="1293036"/>
    <lineage>
        <taxon>Archaea</taxon>
        <taxon>Thermoproteota</taxon>
        <taxon>Thermoprotei</taxon>
        <taxon>Sulfolobales</taxon>
        <taxon>Sulfolobaceae</taxon>
        <taxon>Metallosphaera</taxon>
    </lineage>
</organism>
<reference evidence="2" key="3">
    <citation type="submission" date="2020-03" db="EMBL/GenBank/DDBJ databases">
        <title>Sequencing and Assembly of Multiple Reported Metal-Biooxidizing Members of the Extremely Thermoacidophilic Archaeal Family Sulfolobaceae.</title>
        <authorList>
            <person name="Counts J.A."/>
            <person name="Kelly R.M."/>
        </authorList>
    </citation>
    <scope>NUCLEOTIDE SEQUENCE [LARGE SCALE GENOMIC DNA]</scope>
    <source>
        <strain evidence="2">HO1-1</strain>
    </source>
</reference>
<name>A0A2U9IRY5_9CREN</name>
<keyword evidence="2" id="KW-1185">Reference proteome</keyword>
<dbReference type="InterPro" id="IPR036866">
    <property type="entry name" value="RibonucZ/Hydroxyglut_hydro"/>
</dbReference>
<dbReference type="EMBL" id="CP029287">
    <property type="protein sequence ID" value="AWR98800.1"/>
    <property type="molecule type" value="Genomic_DNA"/>
</dbReference>
<keyword evidence="1" id="KW-0378">Hydrolase</keyword>
<dbReference type="Proteomes" id="UP000247586">
    <property type="component" value="Chromosome"/>
</dbReference>
<dbReference type="GeneID" id="36834244"/>
<dbReference type="OrthoDB" id="28313at2157"/>
<gene>
    <name evidence="1" type="ORF">DFR87_02840</name>
</gene>